<dbReference type="InterPro" id="IPR047057">
    <property type="entry name" value="MerR_fam"/>
</dbReference>
<comment type="caution">
    <text evidence="3">The sequence shown here is derived from an EMBL/GenBank/DDBJ whole genome shotgun (WGS) entry which is preliminary data.</text>
</comment>
<name>A0ABP7B6X0_9MICO</name>
<organism evidence="3 4">
    <name type="scientific">Microbacterium marinilacus</name>
    <dbReference type="NCBI Taxonomy" id="415209"/>
    <lineage>
        <taxon>Bacteria</taxon>
        <taxon>Bacillati</taxon>
        <taxon>Actinomycetota</taxon>
        <taxon>Actinomycetes</taxon>
        <taxon>Micrococcales</taxon>
        <taxon>Microbacteriaceae</taxon>
        <taxon>Microbacterium</taxon>
    </lineage>
</organism>
<keyword evidence="4" id="KW-1185">Reference proteome</keyword>
<dbReference type="SMART" id="SM00422">
    <property type="entry name" value="HTH_MERR"/>
    <property type="match status" value="1"/>
</dbReference>
<dbReference type="InterPro" id="IPR009061">
    <property type="entry name" value="DNA-bd_dom_put_sf"/>
</dbReference>
<dbReference type="PANTHER" id="PTHR30204">
    <property type="entry name" value="REDOX-CYCLING DRUG-SENSING TRANSCRIPTIONAL ACTIVATOR SOXR"/>
    <property type="match status" value="1"/>
</dbReference>
<dbReference type="Pfam" id="PF13411">
    <property type="entry name" value="MerR_1"/>
    <property type="match status" value="1"/>
</dbReference>
<evidence type="ECO:0000313" key="3">
    <source>
        <dbReference type="EMBL" id="GAA3651351.1"/>
    </source>
</evidence>
<dbReference type="PROSITE" id="PS50937">
    <property type="entry name" value="HTH_MERR_2"/>
    <property type="match status" value="1"/>
</dbReference>
<dbReference type="Gene3D" id="1.10.1660.10">
    <property type="match status" value="1"/>
</dbReference>
<protein>
    <submittedName>
        <fullName evidence="3">MerR family transcriptional regulator</fullName>
    </submittedName>
</protein>
<accession>A0ABP7B6X0</accession>
<evidence type="ECO:0000313" key="4">
    <source>
        <dbReference type="Proteomes" id="UP001410795"/>
    </source>
</evidence>
<sequence>MKVKRNRPAAPDVADDMLIGQLAERTGSSRRSLRYYEEQGLIAASRDRNGYRSYPAGTEQSVRRIRVLLGAGIPVRVIRDVLDCVCGGDAEIEPCMEPALREELRRADERIDEHLARRDELRKVLEAF</sequence>
<dbReference type="InterPro" id="IPR000551">
    <property type="entry name" value="MerR-type_HTH_dom"/>
</dbReference>
<gene>
    <name evidence="3" type="ORF">GCM10022202_08780</name>
</gene>
<keyword evidence="1" id="KW-0238">DNA-binding</keyword>
<dbReference type="EMBL" id="BAAAYV010000005">
    <property type="protein sequence ID" value="GAA3651351.1"/>
    <property type="molecule type" value="Genomic_DNA"/>
</dbReference>
<dbReference type="SUPFAM" id="SSF46955">
    <property type="entry name" value="Putative DNA-binding domain"/>
    <property type="match status" value="1"/>
</dbReference>
<dbReference type="Proteomes" id="UP001410795">
    <property type="component" value="Unassembled WGS sequence"/>
</dbReference>
<dbReference type="PANTHER" id="PTHR30204:SF97">
    <property type="entry name" value="MERR FAMILY REGULATORY PROTEIN"/>
    <property type="match status" value="1"/>
</dbReference>
<proteinExistence type="predicted"/>
<feature type="domain" description="HTH merR-type" evidence="2">
    <location>
        <begin position="19"/>
        <end position="84"/>
    </location>
</feature>
<evidence type="ECO:0000256" key="1">
    <source>
        <dbReference type="ARBA" id="ARBA00023125"/>
    </source>
</evidence>
<evidence type="ECO:0000259" key="2">
    <source>
        <dbReference type="PROSITE" id="PS50937"/>
    </source>
</evidence>
<reference evidence="4" key="1">
    <citation type="journal article" date="2019" name="Int. J. Syst. Evol. Microbiol.">
        <title>The Global Catalogue of Microorganisms (GCM) 10K type strain sequencing project: providing services to taxonomists for standard genome sequencing and annotation.</title>
        <authorList>
            <consortium name="The Broad Institute Genomics Platform"/>
            <consortium name="The Broad Institute Genome Sequencing Center for Infectious Disease"/>
            <person name="Wu L."/>
            <person name="Ma J."/>
        </authorList>
    </citation>
    <scope>NUCLEOTIDE SEQUENCE [LARGE SCALE GENOMIC DNA]</scope>
    <source>
        <strain evidence="4">JCM 16546</strain>
    </source>
</reference>